<organism evidence="1 2">
    <name type="scientific">Hallella mizrahii</name>
    <dbReference type="NCBI Taxonomy" id="2606637"/>
    <lineage>
        <taxon>Bacteria</taxon>
        <taxon>Pseudomonadati</taxon>
        <taxon>Bacteroidota</taxon>
        <taxon>Bacteroidia</taxon>
        <taxon>Bacteroidales</taxon>
        <taxon>Prevotellaceae</taxon>
        <taxon>Hallella</taxon>
    </lineage>
</organism>
<dbReference type="AlphaFoldDB" id="A0A7K0KJI4"/>
<comment type="caution">
    <text evidence="1">The sequence shown here is derived from an EMBL/GenBank/DDBJ whole genome shotgun (WGS) entry which is preliminary data.</text>
</comment>
<evidence type="ECO:0008006" key="3">
    <source>
        <dbReference type="Google" id="ProtNLM"/>
    </source>
</evidence>
<dbReference type="RefSeq" id="WP_154535651.1">
    <property type="nucleotide sequence ID" value="NZ_VUNG01000090.1"/>
</dbReference>
<sequence>MRKIFDLILVLLIAINLVGCNDKQGRYISTIIPLAENKPDSALALLNKIDQTQLSEKAIALYSIAYTMAQDKSGIDVDNDSLLRNAYNWYNGKPADSLYAKCEYYMGKYYALNDSSEKALRCFSNSVKAAKRQNDYYTQSLALVQSSVIVREYDPDLAIKFSNEAVGLYNKVKNAPSNNKAYALLNLAECYSFKEGGIKQSFVIAKQAVKQAIAQKDTLALSDSYQDLSAFWSLLDNKDSVLYTSKLSFMYKRKHDTSSILSLAWAYCDVDSLQASERLIKSISRREYLQYGSSIYSLLYAMALKKNNLQKANVYKDSLVAALESMNSANAKAKDAYYNKVTKVSHLQIARP</sequence>
<accession>A0A7K0KJI4</accession>
<dbReference type="Proteomes" id="UP000438914">
    <property type="component" value="Unassembled WGS sequence"/>
</dbReference>
<name>A0A7K0KJI4_9BACT</name>
<keyword evidence="2" id="KW-1185">Reference proteome</keyword>
<dbReference type="EMBL" id="VUNG01000090">
    <property type="protein sequence ID" value="MST86058.1"/>
    <property type="molecule type" value="Genomic_DNA"/>
</dbReference>
<reference evidence="1 2" key="1">
    <citation type="submission" date="2019-08" db="EMBL/GenBank/DDBJ databases">
        <title>In-depth cultivation of the pig gut microbiome towards novel bacterial diversity and tailored functional studies.</title>
        <authorList>
            <person name="Wylensek D."/>
            <person name="Hitch T.C.A."/>
            <person name="Clavel T."/>
        </authorList>
    </citation>
    <scope>NUCLEOTIDE SEQUENCE [LARGE SCALE GENOMIC DNA]</scope>
    <source>
        <strain evidence="1 2">LKV-178-WT-2A</strain>
    </source>
</reference>
<gene>
    <name evidence="1" type="ORF">FYJ73_15545</name>
</gene>
<evidence type="ECO:0000313" key="1">
    <source>
        <dbReference type="EMBL" id="MST86058.1"/>
    </source>
</evidence>
<protein>
    <recommendedName>
        <fullName evidence="3">Tetratricopeptide repeat protein</fullName>
    </recommendedName>
</protein>
<proteinExistence type="predicted"/>
<evidence type="ECO:0000313" key="2">
    <source>
        <dbReference type="Proteomes" id="UP000438914"/>
    </source>
</evidence>